<comment type="caution">
    <text evidence="1">The sequence shown here is derived from an EMBL/GenBank/DDBJ whole genome shotgun (WGS) entry which is preliminary data.</text>
</comment>
<name>A0A409VWG9_9AGAR</name>
<gene>
    <name evidence="1" type="ORF">CVT24_000061</name>
</gene>
<evidence type="ECO:0000313" key="2">
    <source>
        <dbReference type="Proteomes" id="UP000284842"/>
    </source>
</evidence>
<reference evidence="1 2" key="1">
    <citation type="journal article" date="2018" name="Evol. Lett.">
        <title>Horizontal gene cluster transfer increased hallucinogenic mushroom diversity.</title>
        <authorList>
            <person name="Reynolds H.T."/>
            <person name="Vijayakumar V."/>
            <person name="Gluck-Thaler E."/>
            <person name="Korotkin H.B."/>
            <person name="Matheny P.B."/>
            <person name="Slot J.C."/>
        </authorList>
    </citation>
    <scope>NUCLEOTIDE SEQUENCE [LARGE SCALE GENOMIC DNA]</scope>
    <source>
        <strain evidence="1 2">2629</strain>
    </source>
</reference>
<dbReference type="EMBL" id="NHTK01005948">
    <property type="protein sequence ID" value="PPQ70583.1"/>
    <property type="molecule type" value="Genomic_DNA"/>
</dbReference>
<organism evidence="1 2">
    <name type="scientific">Panaeolus cyanescens</name>
    <dbReference type="NCBI Taxonomy" id="181874"/>
    <lineage>
        <taxon>Eukaryota</taxon>
        <taxon>Fungi</taxon>
        <taxon>Dikarya</taxon>
        <taxon>Basidiomycota</taxon>
        <taxon>Agaricomycotina</taxon>
        <taxon>Agaricomycetes</taxon>
        <taxon>Agaricomycetidae</taxon>
        <taxon>Agaricales</taxon>
        <taxon>Agaricineae</taxon>
        <taxon>Galeropsidaceae</taxon>
        <taxon>Panaeolus</taxon>
    </lineage>
</organism>
<accession>A0A409VWG9</accession>
<dbReference type="InParanoid" id="A0A409VWG9"/>
<dbReference type="AlphaFoldDB" id="A0A409VWG9"/>
<evidence type="ECO:0000313" key="1">
    <source>
        <dbReference type="EMBL" id="PPQ70583.1"/>
    </source>
</evidence>
<dbReference type="OrthoDB" id="3125235at2759"/>
<protein>
    <submittedName>
        <fullName evidence="1">Uncharacterized protein</fullName>
    </submittedName>
</protein>
<keyword evidence="2" id="KW-1185">Reference proteome</keyword>
<sequence>MVTSMNELIKTLSPFLSTDSSIDEQITATLKNIFERFIMGVKYVFAAVGHTYKGLMSLCKMLIHLHKDSQYGLDDLNAISDRLRVTVERLLLAHANAIDGREVYQGLLADVEVLIQQTMDDHDPNVAIRVSGKATIEQRSPQALGSTIKGHMEQVEHTCSYMLRGLVWKYPSLFQAIQDDERAFMNADVQARAPDIIQPKIKELPPPTVVNPNATASMHGAVLTQGATRSGRSELRLLSVTQTKPGISTMKVNVSLHQSGMWYHLLKSFHILCRITTTNADSSLHLSNHFPTTLKEMVADTAFKPRHCKPCFKLVVSSTTVARWHFWKPIYRWTPSSAFPSHFSISFDIEHNTRVGVEFHLVFEYRRRFMPILTDREQMVGKPYFVDPLPLSAGPLSSAGPQDASSVE</sequence>
<proteinExistence type="predicted"/>
<dbReference type="Proteomes" id="UP000284842">
    <property type="component" value="Unassembled WGS sequence"/>
</dbReference>